<dbReference type="Proteomes" id="UP000054995">
    <property type="component" value="Unassembled WGS sequence"/>
</dbReference>
<dbReference type="AlphaFoldDB" id="A0A0V1G5Z4"/>
<sequence>MEKCPVCCVHVHIFCSPMTYAEIKASLLKATFVSQNLHCVSYLWEKILLCPSTTAKKQKMNKLNFVKYILLFSQHKQDFCEKILRYDFYSSYRETLHFDERLIDYTKQLMGFMGKLMSECGPLKRNSEVM</sequence>
<dbReference type="OrthoDB" id="10418085at2759"/>
<evidence type="ECO:0000313" key="2">
    <source>
        <dbReference type="Proteomes" id="UP000054995"/>
    </source>
</evidence>
<protein>
    <submittedName>
        <fullName evidence="1">Uncharacterized protein</fullName>
    </submittedName>
</protein>
<evidence type="ECO:0000313" key="1">
    <source>
        <dbReference type="EMBL" id="KRY93734.1"/>
    </source>
</evidence>
<comment type="caution">
    <text evidence="1">The sequence shown here is derived from an EMBL/GenBank/DDBJ whole genome shotgun (WGS) entry which is preliminary data.</text>
</comment>
<organism evidence="1 2">
    <name type="scientific">Trichinella pseudospiralis</name>
    <name type="common">Parasitic roundworm</name>
    <dbReference type="NCBI Taxonomy" id="6337"/>
    <lineage>
        <taxon>Eukaryota</taxon>
        <taxon>Metazoa</taxon>
        <taxon>Ecdysozoa</taxon>
        <taxon>Nematoda</taxon>
        <taxon>Enoplea</taxon>
        <taxon>Dorylaimia</taxon>
        <taxon>Trichinellida</taxon>
        <taxon>Trichinellidae</taxon>
        <taxon>Trichinella</taxon>
    </lineage>
</organism>
<reference evidence="1 2" key="1">
    <citation type="submission" date="2015-01" db="EMBL/GenBank/DDBJ databases">
        <title>Evolution of Trichinella species and genotypes.</title>
        <authorList>
            <person name="Korhonen P.K."/>
            <person name="Edoardo P."/>
            <person name="Giuseppe L.R."/>
            <person name="Gasser R.B."/>
        </authorList>
    </citation>
    <scope>NUCLEOTIDE SEQUENCE [LARGE SCALE GENOMIC DNA]</scope>
    <source>
        <strain evidence="1">ISS470</strain>
    </source>
</reference>
<name>A0A0V1G5Z4_TRIPS</name>
<proteinExistence type="predicted"/>
<dbReference type="EMBL" id="JYDT01000001">
    <property type="protein sequence ID" value="KRY93734.1"/>
    <property type="molecule type" value="Genomic_DNA"/>
</dbReference>
<accession>A0A0V1G5Z4</accession>
<gene>
    <name evidence="1" type="ORF">T4D_5709</name>
</gene>
<keyword evidence="2" id="KW-1185">Reference proteome</keyword>